<comment type="caution">
    <text evidence="2">The sequence shown here is derived from an EMBL/GenBank/DDBJ whole genome shotgun (WGS) entry which is preliminary data.</text>
</comment>
<feature type="region of interest" description="Disordered" evidence="1">
    <location>
        <begin position="78"/>
        <end position="99"/>
    </location>
</feature>
<dbReference type="EMBL" id="JAWJWF010000046">
    <property type="protein sequence ID" value="KAK6624455.1"/>
    <property type="molecule type" value="Genomic_DNA"/>
</dbReference>
<organism evidence="2 3">
    <name type="scientific">Polyplax serrata</name>
    <name type="common">Common mouse louse</name>
    <dbReference type="NCBI Taxonomy" id="468196"/>
    <lineage>
        <taxon>Eukaryota</taxon>
        <taxon>Metazoa</taxon>
        <taxon>Ecdysozoa</taxon>
        <taxon>Arthropoda</taxon>
        <taxon>Hexapoda</taxon>
        <taxon>Insecta</taxon>
        <taxon>Pterygota</taxon>
        <taxon>Neoptera</taxon>
        <taxon>Paraneoptera</taxon>
        <taxon>Psocodea</taxon>
        <taxon>Troctomorpha</taxon>
        <taxon>Phthiraptera</taxon>
        <taxon>Anoplura</taxon>
        <taxon>Polyplacidae</taxon>
        <taxon>Polyplax</taxon>
    </lineage>
</organism>
<evidence type="ECO:0000256" key="1">
    <source>
        <dbReference type="SAM" id="MobiDB-lite"/>
    </source>
</evidence>
<evidence type="ECO:0000313" key="2">
    <source>
        <dbReference type="EMBL" id="KAK6624455.1"/>
    </source>
</evidence>
<sequence length="142" mass="15897">MPPGGFGENLGENYQAPPPKYQDENKNYAGLKPPNIYHRLIQNPKRPLSEIPKLQASNACKSQCHLVDLSMPPGGFGENLGENYKAPPPKYQDENKNYAGLKPPNIYHRLIQNPKRPLSEIPKLQASNACKSQCHLVDLVRI</sequence>
<dbReference type="Proteomes" id="UP001359485">
    <property type="component" value="Unassembled WGS sequence"/>
</dbReference>
<feature type="region of interest" description="Disordered" evidence="1">
    <location>
        <begin position="1"/>
        <end position="34"/>
    </location>
</feature>
<evidence type="ECO:0000313" key="3">
    <source>
        <dbReference type="Proteomes" id="UP001359485"/>
    </source>
</evidence>
<protein>
    <submittedName>
        <fullName evidence="2">Uncharacterized protein</fullName>
    </submittedName>
</protein>
<name>A0ABR1APR5_POLSC</name>
<reference evidence="2 3" key="1">
    <citation type="submission" date="2023-09" db="EMBL/GenBank/DDBJ databases">
        <title>Genomes of two closely related lineages of the louse Polyplax serrata with different host specificities.</title>
        <authorList>
            <person name="Martinu J."/>
            <person name="Tarabai H."/>
            <person name="Stefka J."/>
            <person name="Hypsa V."/>
        </authorList>
    </citation>
    <scope>NUCLEOTIDE SEQUENCE [LARGE SCALE GENOMIC DNA]</scope>
    <source>
        <strain evidence="2">98ZLc_SE</strain>
    </source>
</reference>
<gene>
    <name evidence="2" type="ORF">RUM44_011314</name>
</gene>
<keyword evidence="3" id="KW-1185">Reference proteome</keyword>
<proteinExistence type="predicted"/>
<accession>A0ABR1APR5</accession>